<dbReference type="AlphaFoldDB" id="A0A834YM13"/>
<dbReference type="PANTHER" id="PTHR33463">
    <property type="entry name" value="NB-ARC DOMAIN-CONTAINING PROTEIN-RELATED"/>
    <property type="match status" value="1"/>
</dbReference>
<protein>
    <submittedName>
        <fullName evidence="2">Uncharacterized protein</fullName>
    </submittedName>
</protein>
<name>A0A834YM13_TETSI</name>
<accession>A0A834YM13</accession>
<dbReference type="InterPro" id="IPR050905">
    <property type="entry name" value="Plant_NBS-LRR"/>
</dbReference>
<dbReference type="PANTHER" id="PTHR33463:SF198">
    <property type="entry name" value="RPP4C3"/>
    <property type="match status" value="1"/>
</dbReference>
<gene>
    <name evidence="2" type="ORF">HHK36_023850</name>
</gene>
<sequence length="171" mass="19162">MGEKESFSSASSWGGFFSSESDCSVVGRSHEGARRNGEEIKADVQKWLTSVDGITSEVEMFFGDDVKFNKRCFSGGCPDWSSRYRLSKEAKKKSLVLIELIREDGKFDSVSFPAPPPGMESIPAGDFMAFESTESAMDEIMEALKDVKINMIGLYIWHGRCWQDYHGRQTS</sequence>
<feature type="region of interest" description="Disordered" evidence="1">
    <location>
        <begin position="1"/>
        <end position="23"/>
    </location>
</feature>
<evidence type="ECO:0000256" key="1">
    <source>
        <dbReference type="SAM" id="MobiDB-lite"/>
    </source>
</evidence>
<organism evidence="2 3">
    <name type="scientific">Tetracentron sinense</name>
    <name type="common">Spur-leaf</name>
    <dbReference type="NCBI Taxonomy" id="13715"/>
    <lineage>
        <taxon>Eukaryota</taxon>
        <taxon>Viridiplantae</taxon>
        <taxon>Streptophyta</taxon>
        <taxon>Embryophyta</taxon>
        <taxon>Tracheophyta</taxon>
        <taxon>Spermatophyta</taxon>
        <taxon>Magnoliopsida</taxon>
        <taxon>Trochodendrales</taxon>
        <taxon>Trochodendraceae</taxon>
        <taxon>Tetracentron</taxon>
    </lineage>
</organism>
<proteinExistence type="predicted"/>
<comment type="caution">
    <text evidence="2">The sequence shown here is derived from an EMBL/GenBank/DDBJ whole genome shotgun (WGS) entry which is preliminary data.</text>
</comment>
<feature type="compositionally biased region" description="Low complexity" evidence="1">
    <location>
        <begin position="7"/>
        <end position="21"/>
    </location>
</feature>
<evidence type="ECO:0000313" key="3">
    <source>
        <dbReference type="Proteomes" id="UP000655225"/>
    </source>
</evidence>
<reference evidence="2 3" key="1">
    <citation type="submission" date="2020-04" db="EMBL/GenBank/DDBJ databases">
        <title>Plant Genome Project.</title>
        <authorList>
            <person name="Zhang R.-G."/>
        </authorList>
    </citation>
    <scope>NUCLEOTIDE SEQUENCE [LARGE SCALE GENOMIC DNA]</scope>
    <source>
        <strain evidence="2">YNK0</strain>
        <tissue evidence="2">Leaf</tissue>
    </source>
</reference>
<dbReference type="EMBL" id="JABCRI010000017">
    <property type="protein sequence ID" value="KAF8391544.1"/>
    <property type="molecule type" value="Genomic_DNA"/>
</dbReference>
<evidence type="ECO:0000313" key="2">
    <source>
        <dbReference type="EMBL" id="KAF8391544.1"/>
    </source>
</evidence>
<keyword evidence="3" id="KW-1185">Reference proteome</keyword>
<dbReference type="OrthoDB" id="1898799at2759"/>
<dbReference type="Proteomes" id="UP000655225">
    <property type="component" value="Unassembled WGS sequence"/>
</dbReference>